<feature type="region of interest" description="Disordered" evidence="1">
    <location>
        <begin position="92"/>
        <end position="111"/>
    </location>
</feature>
<keyword evidence="3" id="KW-1185">Reference proteome</keyword>
<feature type="compositionally biased region" description="Polar residues" evidence="1">
    <location>
        <begin position="588"/>
        <end position="597"/>
    </location>
</feature>
<evidence type="ECO:0000313" key="2">
    <source>
        <dbReference type="EMBL" id="KAF2964035.1"/>
    </source>
</evidence>
<feature type="region of interest" description="Disordered" evidence="1">
    <location>
        <begin position="400"/>
        <end position="530"/>
    </location>
</feature>
<name>A0A7C8MNL1_9PEZI</name>
<organism evidence="2 3">
    <name type="scientific">Xylaria multiplex</name>
    <dbReference type="NCBI Taxonomy" id="323545"/>
    <lineage>
        <taxon>Eukaryota</taxon>
        <taxon>Fungi</taxon>
        <taxon>Dikarya</taxon>
        <taxon>Ascomycota</taxon>
        <taxon>Pezizomycotina</taxon>
        <taxon>Sordariomycetes</taxon>
        <taxon>Xylariomycetidae</taxon>
        <taxon>Xylariales</taxon>
        <taxon>Xylariaceae</taxon>
        <taxon>Xylaria</taxon>
    </lineage>
</organism>
<sequence>MASSECNPRRILARTLVSLNDAELDHYLEEHRLEGGAVSIDVEDPKNLPESFIQRLRDRARGTSNVAQSHAVDLDRVTARLLEVSTDNDALPRPLFSGRSTPTLPPTPGGRWERMEYDKLVNSGGRPLYPIELVDDVAKDPGAYREMLRPWVEDPDADPPDWDVFHEQWGHWQYFLHWQAQNRGLGLPPYVMVEYRSFYQDFRRNCPTYTEAAKNLLARYDFTRPFQFHDDPKMQDKLTTWIEYLVYTCAAHYRDIRIIEYEEPKYHSAWKTLVDTKVLRPFETKEYILAAESAFRHQAEEDMAFKAVKSAEAILISEQTTEDNIQKLDYDKSAASIRIRAAQSRLDAAKESQAVIKRRNDLVTEFHVSIGHYLRVKHEEKYFRARLQWALEQVPLVEAEMNELTDTNPTETRNPKRRRNQDPPPGRNAKSGSQGRIRKRSYDDTADDNPPSKRLRNSYQNSASHNNTPCTAQTKPTGAPQGSRTSRIRRPDGDKQVLTKKVTKPTNSSLLQRGTQDVPQAPTTSPPLRRSARIAARQQILKTMSSSSVAQVSNRITKKQAPQSSIQLQNKPAKFPATKLRKYDTRSSNRPNTSKAEGTSKGRRRNR</sequence>
<evidence type="ECO:0000256" key="1">
    <source>
        <dbReference type="SAM" id="MobiDB-lite"/>
    </source>
</evidence>
<dbReference type="OrthoDB" id="5419928at2759"/>
<evidence type="ECO:0000313" key="3">
    <source>
        <dbReference type="Proteomes" id="UP000481858"/>
    </source>
</evidence>
<feature type="compositionally biased region" description="Polar residues" evidence="1">
    <location>
        <begin position="457"/>
        <end position="485"/>
    </location>
</feature>
<dbReference type="Proteomes" id="UP000481858">
    <property type="component" value="Unassembled WGS sequence"/>
</dbReference>
<dbReference type="InParanoid" id="A0A7C8MNL1"/>
<dbReference type="AlphaFoldDB" id="A0A7C8MNL1"/>
<feature type="compositionally biased region" description="Polar residues" evidence="1">
    <location>
        <begin position="543"/>
        <end position="570"/>
    </location>
</feature>
<comment type="caution">
    <text evidence="2">The sequence shown here is derived from an EMBL/GenBank/DDBJ whole genome shotgun (WGS) entry which is preliminary data.</text>
</comment>
<protein>
    <submittedName>
        <fullName evidence="2">Uncharacterized protein</fullName>
    </submittedName>
</protein>
<feature type="compositionally biased region" description="Polar residues" evidence="1">
    <location>
        <begin position="504"/>
        <end position="523"/>
    </location>
</feature>
<proteinExistence type="predicted"/>
<accession>A0A7C8MNL1</accession>
<reference evidence="2 3" key="1">
    <citation type="submission" date="2019-12" db="EMBL/GenBank/DDBJ databases">
        <title>Draft genome sequence of the ascomycete Xylaria multiplex DSM 110363.</title>
        <authorList>
            <person name="Buettner E."/>
            <person name="Kellner H."/>
        </authorList>
    </citation>
    <scope>NUCLEOTIDE SEQUENCE [LARGE SCALE GENOMIC DNA]</scope>
    <source>
        <strain evidence="2 3">DSM 110363</strain>
    </source>
</reference>
<dbReference type="EMBL" id="WUBL01000169">
    <property type="protein sequence ID" value="KAF2964035.1"/>
    <property type="molecule type" value="Genomic_DNA"/>
</dbReference>
<gene>
    <name evidence="2" type="ORF">GQX73_g9536</name>
</gene>
<feature type="region of interest" description="Disordered" evidence="1">
    <location>
        <begin position="543"/>
        <end position="607"/>
    </location>
</feature>